<keyword evidence="3" id="KW-1185">Reference proteome</keyword>
<keyword evidence="2" id="KW-0645">Protease</keyword>
<dbReference type="PANTHER" id="PTHR38037">
    <property type="entry name" value="ZN_PROTEASE DOMAIN-CONTAINING PROTEIN"/>
    <property type="match status" value="1"/>
</dbReference>
<evidence type="ECO:0000313" key="2">
    <source>
        <dbReference type="EMBL" id="MBO1805759.1"/>
    </source>
</evidence>
<dbReference type="PANTHER" id="PTHR38037:SF1">
    <property type="entry name" value="ATP-DEPENDENT ZINC PROTEASE DOMAIN-CONTAINING PROTEIN-RELATED"/>
    <property type="match status" value="1"/>
</dbReference>
<organism evidence="2 3">
    <name type="scientific">Leucobacter ruminantium</name>
    <dbReference type="NCBI Taxonomy" id="1289170"/>
    <lineage>
        <taxon>Bacteria</taxon>
        <taxon>Bacillati</taxon>
        <taxon>Actinomycetota</taxon>
        <taxon>Actinomycetes</taxon>
        <taxon>Micrococcales</taxon>
        <taxon>Microbacteriaceae</taxon>
        <taxon>Leucobacter</taxon>
    </lineage>
</organism>
<dbReference type="GO" id="GO:0008233">
    <property type="term" value="F:peptidase activity"/>
    <property type="evidence" value="ECO:0007669"/>
    <property type="project" value="UniProtKB-KW"/>
</dbReference>
<name>A0A939LVX9_9MICO</name>
<protein>
    <submittedName>
        <fullName evidence="2">ATP-dependent zinc protease</fullName>
    </submittedName>
</protein>
<dbReference type="InterPro" id="IPR021109">
    <property type="entry name" value="Peptidase_aspartic_dom_sf"/>
</dbReference>
<feature type="domain" description="Retropepsin-like aspartic endopeptidase" evidence="1">
    <location>
        <begin position="48"/>
        <end position="180"/>
    </location>
</feature>
<reference evidence="2" key="1">
    <citation type="submission" date="2021-03" db="EMBL/GenBank/DDBJ databases">
        <title>Leucobacter chromiisoli sp. nov., isolated from chromium-containing soil of chemical plant.</title>
        <authorList>
            <person name="Xu Z."/>
        </authorList>
    </citation>
    <scope>NUCLEOTIDE SEQUENCE</scope>
    <source>
        <strain evidence="2">A2</strain>
    </source>
</reference>
<dbReference type="Gene3D" id="2.40.70.10">
    <property type="entry name" value="Acid Proteases"/>
    <property type="match status" value="1"/>
</dbReference>
<accession>A0A939LVX9</accession>
<evidence type="ECO:0000259" key="1">
    <source>
        <dbReference type="Pfam" id="PF05618"/>
    </source>
</evidence>
<dbReference type="GO" id="GO:0006508">
    <property type="term" value="P:proteolysis"/>
    <property type="evidence" value="ECO:0007669"/>
    <property type="project" value="UniProtKB-KW"/>
</dbReference>
<dbReference type="EMBL" id="JAGDYL010000018">
    <property type="protein sequence ID" value="MBO1805759.1"/>
    <property type="molecule type" value="Genomic_DNA"/>
</dbReference>
<dbReference type="Proteomes" id="UP000664398">
    <property type="component" value="Unassembled WGS sequence"/>
</dbReference>
<proteinExistence type="predicted"/>
<sequence length="196" mass="22012">MLCPRCSAAACNRWVEYACGARERIASFTVESCQDRCVTVPHHSSTLTGWREWVSLPGIGVPWIKAKVDTGAQTSALHATGIAEFERDGESWVRFTVHPWQRNDADAAQVELPLHDRRTVRSSSGHAQERLVVLTDLEIVGRRISTEVTLTDRDEMVFRMLVGREALRQGFVVDSATSFAGAKPPREVRRRNRGRI</sequence>
<dbReference type="InterPro" id="IPR008503">
    <property type="entry name" value="Asp_endopeptidase"/>
</dbReference>
<dbReference type="SUPFAM" id="SSF50630">
    <property type="entry name" value="Acid proteases"/>
    <property type="match status" value="1"/>
</dbReference>
<evidence type="ECO:0000313" key="3">
    <source>
        <dbReference type="Proteomes" id="UP000664398"/>
    </source>
</evidence>
<dbReference type="Pfam" id="PF05618">
    <property type="entry name" value="Zn_protease"/>
    <property type="match status" value="1"/>
</dbReference>
<dbReference type="AlphaFoldDB" id="A0A939LVX9"/>
<keyword evidence="2" id="KW-0378">Hydrolase</keyword>
<comment type="caution">
    <text evidence="2">The sequence shown here is derived from an EMBL/GenBank/DDBJ whole genome shotgun (WGS) entry which is preliminary data.</text>
</comment>
<gene>
    <name evidence="2" type="ORF">J4H91_10585</name>
</gene>